<gene>
    <name evidence="2" type="ORF">SAMN02745148_02423</name>
</gene>
<evidence type="ECO:0000313" key="3">
    <source>
        <dbReference type="Proteomes" id="UP000184346"/>
    </source>
</evidence>
<dbReference type="OrthoDB" id="517121at2"/>
<sequence>MRTLHTFMLAGALTALALPAAAASGHWSVGAEVGTTGYGGSLSYRFHDNLALTAGYSGFTYDDIEYETDDADYDGDVDMDVYGLTLDYFPFGGRFFLSAGAVKPDIAALVIGRPKDGQSYEYNGNTYTAEEVGTLRGDVTLGDSIQPYLGLGWRGSHKSGLGVFAKLGAFLTDAEVNLEASGAASDPQLREDIQQEEDDLQDDVDEFGVYPVAVLGLEYTF</sequence>
<dbReference type="AlphaFoldDB" id="A0A1M5B0R3"/>
<evidence type="ECO:0008006" key="4">
    <source>
        <dbReference type="Google" id="ProtNLM"/>
    </source>
</evidence>
<dbReference type="Proteomes" id="UP000184346">
    <property type="component" value="Unassembled WGS sequence"/>
</dbReference>
<feature type="signal peptide" evidence="1">
    <location>
        <begin position="1"/>
        <end position="22"/>
    </location>
</feature>
<organism evidence="2 3">
    <name type="scientific">Modicisalibacter ilicicola DSM 19980</name>
    <dbReference type="NCBI Taxonomy" id="1121942"/>
    <lineage>
        <taxon>Bacteria</taxon>
        <taxon>Pseudomonadati</taxon>
        <taxon>Pseudomonadota</taxon>
        <taxon>Gammaproteobacteria</taxon>
        <taxon>Oceanospirillales</taxon>
        <taxon>Halomonadaceae</taxon>
        <taxon>Modicisalibacter</taxon>
    </lineage>
</organism>
<evidence type="ECO:0000256" key="1">
    <source>
        <dbReference type="SAM" id="SignalP"/>
    </source>
</evidence>
<reference evidence="2 3" key="1">
    <citation type="submission" date="2016-11" db="EMBL/GenBank/DDBJ databases">
        <authorList>
            <person name="Jaros S."/>
            <person name="Januszkiewicz K."/>
            <person name="Wedrychowicz H."/>
        </authorList>
    </citation>
    <scope>NUCLEOTIDE SEQUENCE [LARGE SCALE GENOMIC DNA]</scope>
    <source>
        <strain evidence="2 3">DSM 19980</strain>
    </source>
</reference>
<proteinExistence type="predicted"/>
<feature type="chain" id="PRO_5013222977" description="Outer membrane protein beta-barrel domain-containing protein" evidence="1">
    <location>
        <begin position="23"/>
        <end position="221"/>
    </location>
</feature>
<name>A0A1M5B0R3_9GAMM</name>
<dbReference type="RefSeq" id="WP_072823184.1">
    <property type="nucleotide sequence ID" value="NZ_FQUJ01000010.1"/>
</dbReference>
<dbReference type="STRING" id="1121942.SAMN02745148_02423"/>
<evidence type="ECO:0000313" key="2">
    <source>
        <dbReference type="EMBL" id="SHF36078.1"/>
    </source>
</evidence>
<dbReference type="Gene3D" id="2.40.160.170">
    <property type="match status" value="1"/>
</dbReference>
<protein>
    <recommendedName>
        <fullName evidence="4">Outer membrane protein beta-barrel domain-containing protein</fullName>
    </recommendedName>
</protein>
<dbReference type="EMBL" id="FQUJ01000010">
    <property type="protein sequence ID" value="SHF36078.1"/>
    <property type="molecule type" value="Genomic_DNA"/>
</dbReference>
<keyword evidence="1" id="KW-0732">Signal</keyword>
<accession>A0A1M5B0R3</accession>
<keyword evidence="3" id="KW-1185">Reference proteome</keyword>